<dbReference type="Proteomes" id="UP001295684">
    <property type="component" value="Unassembled WGS sequence"/>
</dbReference>
<evidence type="ECO:0000256" key="1">
    <source>
        <dbReference type="SAM" id="MobiDB-lite"/>
    </source>
</evidence>
<sequence length="339" mass="38780">MNRFHRKRQAVIQQIPQGCIIGSLDDLGLSNINHISEISSVSEKQLPWDQNQENISPESQNSNKNLVPEKVSKQIKKISKIRFLPSNTQDKIIASKNRARLSSYNVQTNKITNEFCSKGEKLKDYCTSMKASFNNIKVISPKVQSNQRNKAWNLSRCCNFTKDSDIFQSGEVLTSSLEEMRSLRPIDKVYDLKTSLTKKLRKNKCKLRNPSIANYPKPLKKNRCSRRLKKSVAGFSPAESCHTAIKVSQTLRERSKERSNSSTRAYLVASHPKKFGDQISQIKIKKRTISNVGLCKKKPRHLKPKKKREVFLTIRLKGSETKPRKKKKLNPSKLSSIIN</sequence>
<accession>A0AAD1XH09</accession>
<proteinExistence type="predicted"/>
<reference evidence="2" key="1">
    <citation type="submission" date="2023-07" db="EMBL/GenBank/DDBJ databases">
        <authorList>
            <consortium name="AG Swart"/>
            <person name="Singh M."/>
            <person name="Singh A."/>
            <person name="Seah K."/>
            <person name="Emmerich C."/>
        </authorList>
    </citation>
    <scope>NUCLEOTIDE SEQUENCE</scope>
    <source>
        <strain evidence="2">DP1</strain>
    </source>
</reference>
<organism evidence="2 3">
    <name type="scientific">Euplotes crassus</name>
    <dbReference type="NCBI Taxonomy" id="5936"/>
    <lineage>
        <taxon>Eukaryota</taxon>
        <taxon>Sar</taxon>
        <taxon>Alveolata</taxon>
        <taxon>Ciliophora</taxon>
        <taxon>Intramacronucleata</taxon>
        <taxon>Spirotrichea</taxon>
        <taxon>Hypotrichia</taxon>
        <taxon>Euplotida</taxon>
        <taxon>Euplotidae</taxon>
        <taxon>Moneuplotes</taxon>
    </lineage>
</organism>
<dbReference type="EMBL" id="CAMPGE010013636">
    <property type="protein sequence ID" value="CAI2372356.1"/>
    <property type="molecule type" value="Genomic_DNA"/>
</dbReference>
<evidence type="ECO:0000313" key="2">
    <source>
        <dbReference type="EMBL" id="CAI2372356.1"/>
    </source>
</evidence>
<name>A0AAD1XH09_EUPCR</name>
<evidence type="ECO:0000313" key="3">
    <source>
        <dbReference type="Proteomes" id="UP001295684"/>
    </source>
</evidence>
<dbReference type="AlphaFoldDB" id="A0AAD1XH09"/>
<protein>
    <submittedName>
        <fullName evidence="2">Uncharacterized protein</fullName>
    </submittedName>
</protein>
<comment type="caution">
    <text evidence="2">The sequence shown here is derived from an EMBL/GenBank/DDBJ whole genome shotgun (WGS) entry which is preliminary data.</text>
</comment>
<feature type="region of interest" description="Disordered" evidence="1">
    <location>
        <begin position="317"/>
        <end position="339"/>
    </location>
</feature>
<gene>
    <name evidence="2" type="ORF">ECRASSUSDP1_LOCUS13685</name>
</gene>
<keyword evidence="3" id="KW-1185">Reference proteome</keyword>